<feature type="domain" description="GRDP C2" evidence="2">
    <location>
        <begin position="324"/>
        <end position="456"/>
    </location>
</feature>
<protein>
    <submittedName>
        <fullName evidence="4">Uncharacterized protein</fullName>
    </submittedName>
</protein>
<dbReference type="Pfam" id="PF25335">
    <property type="entry name" value="GRDP_C"/>
    <property type="match status" value="1"/>
</dbReference>
<reference evidence="4" key="1">
    <citation type="journal article" date="2021" name="J. Hered.">
        <title>Genome Assembly of Salicaceae Populus deltoides (Eastern Cottonwood) I-69 Based on Nanopore Sequencing and Hi-C Technologies.</title>
        <authorList>
            <person name="Bai S."/>
            <person name="Wu H."/>
            <person name="Zhang J."/>
            <person name="Pan Z."/>
            <person name="Zhao W."/>
            <person name="Li Z."/>
            <person name="Tong C."/>
        </authorList>
    </citation>
    <scope>NUCLEOTIDE SEQUENCE</scope>
    <source>
        <tissue evidence="4">Leaf</tissue>
    </source>
</reference>
<evidence type="ECO:0000256" key="1">
    <source>
        <dbReference type="SAM" id="MobiDB-lite"/>
    </source>
</evidence>
<organism evidence="4 5">
    <name type="scientific">Populus deltoides</name>
    <name type="common">Eastern poplar</name>
    <name type="synonym">Eastern cottonwood</name>
    <dbReference type="NCBI Taxonomy" id="3696"/>
    <lineage>
        <taxon>Eukaryota</taxon>
        <taxon>Viridiplantae</taxon>
        <taxon>Streptophyta</taxon>
        <taxon>Embryophyta</taxon>
        <taxon>Tracheophyta</taxon>
        <taxon>Spermatophyta</taxon>
        <taxon>Magnoliopsida</taxon>
        <taxon>eudicotyledons</taxon>
        <taxon>Gunneridae</taxon>
        <taxon>Pentapetalae</taxon>
        <taxon>rosids</taxon>
        <taxon>fabids</taxon>
        <taxon>Malpighiales</taxon>
        <taxon>Salicaceae</taxon>
        <taxon>Saliceae</taxon>
        <taxon>Populus</taxon>
    </lineage>
</organism>
<dbReference type="InterPro" id="IPR057518">
    <property type="entry name" value="GRDP_C"/>
</dbReference>
<dbReference type="PANTHER" id="PTHR34365:SF15">
    <property type="entry name" value="GLYCINE-RICH DOMAIN-CONTAINING PROTEIN 1"/>
    <property type="match status" value="1"/>
</dbReference>
<keyword evidence="5" id="KW-1185">Reference proteome</keyword>
<dbReference type="AlphaFoldDB" id="A0A8T2ZFH1"/>
<dbReference type="Pfam" id="PF25334">
    <property type="entry name" value="C2_GRDP"/>
    <property type="match status" value="1"/>
</dbReference>
<accession>A0A8T2ZFH1</accession>
<feature type="domain" description="GRPD C-terminal" evidence="3">
    <location>
        <begin position="493"/>
        <end position="621"/>
    </location>
</feature>
<evidence type="ECO:0000313" key="4">
    <source>
        <dbReference type="EMBL" id="KAH8516253.1"/>
    </source>
</evidence>
<dbReference type="PANTHER" id="PTHR34365">
    <property type="entry name" value="ENOLASE (DUF1399)"/>
    <property type="match status" value="1"/>
</dbReference>
<feature type="region of interest" description="Disordered" evidence="1">
    <location>
        <begin position="644"/>
        <end position="678"/>
    </location>
</feature>
<dbReference type="InterPro" id="IPR057458">
    <property type="entry name" value="GRDP_C2"/>
</dbReference>
<sequence>MEKQQELEWAKAQKIATNVDLVAAAKKQLRFLAEVDRHRYLYDGPSLDRAIHRYKYCWLPLLAKHAKSPVTKSPLVAPLDCEWIWHCHRLNPVCYRNDCKELYGRILGTWNVVSSTQAVCKNQTEEFWNRTYPTEPYELNPSTQLVEGVGEAILGAQKSTEYDLVSAVKRQSSFYYQVSSPHMKNDTFLEEAVARYKGFLYLIKRNQERSIRHFSVPTYDVDLIWHSHQLHPVSYCKDLVAIIGRVLEHDDTDSDRSKGKRLDTGFSGTTKQWEETFGSRYWKAGAMHRSDAPSPLKISLGELDTSNKNDTVSNQYQSIIQLPKKKLIEVMVEIVEVRDLPAEHNGGLSVILSKKQPDLYFNGRRMSILSKAGKKDVAVFRCEPTGELIFELVSYPSSVSHIARPEKILGTALISLHDLMKTGSPLSIEKWFALVPNSGIVGSKPVNLWIALSFTPPVQAPSLLHMVQNRPSTTSCFFPLSGSFQQDETWTCVVDEDGNRIINLQMRYSKKAEAKDKKEVIGMTSSGERLVLAEFAGTGWSLMNSSWWFQPHEIITDASRIFELTGNHKVIVFPGRKLEYEIKCDKHKGEQNFMTAVKFSAEYPHGKAVALFDLKSASLKVNEEWLGFPGILLAFLLSDTPRNESNRQFNTDGESAKEMDTDSKQYANTSSEEDKTTNKIQYIEDTAKATTQEPYKSADECDCGVVAQVEVMGGKGTGVVKNVTGEENYSNGSRAIINSGTYCSNLLGLVGSDSASHIILEDEAKSAHCGGCGSCHGGCGGCGSQTASSIFQGDAANSPHCGGCGSCHGGCGGCGSCHGSSCGQDQQ</sequence>
<evidence type="ECO:0000259" key="3">
    <source>
        <dbReference type="Pfam" id="PF25335"/>
    </source>
</evidence>
<dbReference type="EMBL" id="JACEGQ020000002">
    <property type="protein sequence ID" value="KAH8516253.1"/>
    <property type="molecule type" value="Genomic_DNA"/>
</dbReference>
<evidence type="ECO:0000313" key="5">
    <source>
        <dbReference type="Proteomes" id="UP000807159"/>
    </source>
</evidence>
<comment type="caution">
    <text evidence="4">The sequence shown here is derived from an EMBL/GenBank/DDBJ whole genome shotgun (WGS) entry which is preliminary data.</text>
</comment>
<dbReference type="Proteomes" id="UP000807159">
    <property type="component" value="Chromosome 2"/>
</dbReference>
<name>A0A8T2ZFH1_POPDE</name>
<dbReference type="Pfam" id="PF07173">
    <property type="entry name" value="GRDP-like"/>
    <property type="match status" value="1"/>
</dbReference>
<proteinExistence type="predicted"/>
<dbReference type="InterPro" id="IPR009836">
    <property type="entry name" value="GRDP-like"/>
</dbReference>
<gene>
    <name evidence="4" type="ORF">H0E87_004566</name>
</gene>
<feature type="compositionally biased region" description="Basic and acidic residues" evidence="1">
    <location>
        <begin position="654"/>
        <end position="663"/>
    </location>
</feature>
<evidence type="ECO:0000259" key="2">
    <source>
        <dbReference type="Pfam" id="PF25334"/>
    </source>
</evidence>